<keyword evidence="2" id="KW-1185">Reference proteome</keyword>
<dbReference type="EMBL" id="CP038485">
    <property type="protein sequence ID" value="QFZ26995.1"/>
    <property type="molecule type" value="Genomic_DNA"/>
</dbReference>
<evidence type="ECO:0000313" key="2">
    <source>
        <dbReference type="Proteomes" id="UP000326582"/>
    </source>
</evidence>
<proteinExistence type="predicted"/>
<name>A0ACD0WI51_CLALS</name>
<protein>
    <submittedName>
        <fullName evidence="1">Uncharacterized protein</fullName>
    </submittedName>
</protein>
<reference evidence="2" key="1">
    <citation type="journal article" date="2019" name="MBio">
        <title>Comparative genomics for the elucidation of multidrug resistance (MDR) in Candida lusitaniae.</title>
        <authorList>
            <person name="Kannan A."/>
            <person name="Asner S.A."/>
            <person name="Trachsel E."/>
            <person name="Kelly S."/>
            <person name="Parker J."/>
            <person name="Sanglard D."/>
        </authorList>
    </citation>
    <scope>NUCLEOTIDE SEQUENCE [LARGE SCALE GENOMIC DNA]</scope>
    <source>
        <strain evidence="2">P1</strain>
    </source>
</reference>
<evidence type="ECO:0000313" key="1">
    <source>
        <dbReference type="EMBL" id="QFZ26995.1"/>
    </source>
</evidence>
<gene>
    <name evidence="1" type="ORF">EJF14_20917</name>
</gene>
<accession>A0ACD0WI51</accession>
<dbReference type="Proteomes" id="UP000326582">
    <property type="component" value="Chromosome 2"/>
</dbReference>
<sequence>MSASSSANLKNISLKTKTRKLATIQKIGLRFSRVSLGTSPFLHRTYTLNTMSSFIQTTTGHVLLSRKYVAVFVCGSRSGKGETCRDPVLRHVCDIQPGVGSVREEMPSSRIWRRRNQHRRSVVHRSLCGQIRQGKCVCGGEDAAAVESGVDARVPEGGADDEVCLMYIGMDEH</sequence>
<organism evidence="1 2">
    <name type="scientific">Clavispora lusitaniae</name>
    <name type="common">Candida lusitaniae</name>
    <dbReference type="NCBI Taxonomy" id="36911"/>
    <lineage>
        <taxon>Eukaryota</taxon>
        <taxon>Fungi</taxon>
        <taxon>Dikarya</taxon>
        <taxon>Ascomycota</taxon>
        <taxon>Saccharomycotina</taxon>
        <taxon>Pichiomycetes</taxon>
        <taxon>Metschnikowiaceae</taxon>
        <taxon>Clavispora</taxon>
    </lineage>
</organism>